<proteinExistence type="predicted"/>
<dbReference type="Proteomes" id="UP000322084">
    <property type="component" value="Unassembled WGS sequence"/>
</dbReference>
<gene>
    <name evidence="2" type="ORF">JCM17844_14060</name>
</gene>
<keyword evidence="1" id="KW-0732">Signal</keyword>
<comment type="caution">
    <text evidence="2">The sequence shown here is derived from an EMBL/GenBank/DDBJ whole genome shotgun (WGS) entry which is preliminary data.</text>
</comment>
<dbReference type="AlphaFoldDB" id="A0A5A7MSB2"/>
<reference evidence="2 3" key="1">
    <citation type="submission" date="2019-09" db="EMBL/GenBank/DDBJ databases">
        <title>NBRP : Genome information of microbial organism related human and environment.</title>
        <authorList>
            <person name="Hattori M."/>
            <person name="Oshima K."/>
            <person name="Inaba H."/>
            <person name="Suda W."/>
            <person name="Sakamoto M."/>
            <person name="Iino T."/>
            <person name="Kitahara M."/>
            <person name="Oshida Y."/>
            <person name="Iida T."/>
            <person name="Kudo T."/>
            <person name="Itoh T."/>
            <person name="Ohkuma M."/>
        </authorList>
    </citation>
    <scope>NUCLEOTIDE SEQUENCE [LARGE SCALE GENOMIC DNA]</scope>
    <source>
        <strain evidence="2 3">Hi-2</strain>
    </source>
</reference>
<evidence type="ECO:0000256" key="1">
    <source>
        <dbReference type="SAM" id="SignalP"/>
    </source>
</evidence>
<organism evidence="2 3">
    <name type="scientific">Iodidimonas gelatinilytica</name>
    <dbReference type="NCBI Taxonomy" id="1236966"/>
    <lineage>
        <taxon>Bacteria</taxon>
        <taxon>Pseudomonadati</taxon>
        <taxon>Pseudomonadota</taxon>
        <taxon>Alphaproteobacteria</taxon>
        <taxon>Iodidimonadales</taxon>
        <taxon>Iodidimonadaceae</taxon>
        <taxon>Iodidimonas</taxon>
    </lineage>
</organism>
<sequence length="246" mass="27494">MPEFSLRRLTLALSFGAGAMVFAITAVAQDKVPESSGVQVEATFSKGLARRMDSINSIEQSLEDRFRRTGSDDRSAIRSSIQRFAKIRTYGTEWAGERLIPDVEDYTVANLLEALTMDNLQRAAPQFKGTIHYTIKTMRVSSHPVAFLTGANSYISGKVEMLAPDGRVLKKEKLTANLVVDPSVDRSYDGDKYAFVENDEANRVGPTLAYFVEQALEDLWPNKKKEIEGPIIIRLSGPNEQIRFNR</sequence>
<evidence type="ECO:0000313" key="3">
    <source>
        <dbReference type="Proteomes" id="UP000322084"/>
    </source>
</evidence>
<feature type="chain" id="PRO_5022996726" evidence="1">
    <location>
        <begin position="29"/>
        <end position="246"/>
    </location>
</feature>
<feature type="signal peptide" evidence="1">
    <location>
        <begin position="1"/>
        <end position="28"/>
    </location>
</feature>
<evidence type="ECO:0000313" key="2">
    <source>
        <dbReference type="EMBL" id="GEQ97769.1"/>
    </source>
</evidence>
<dbReference type="RefSeq" id="WP_150000200.1">
    <property type="nucleotide sequence ID" value="NZ_BKCL01000004.1"/>
</dbReference>
<name>A0A5A7MSB2_9PROT</name>
<accession>A0A5A7MSB2</accession>
<dbReference type="EMBL" id="BKCL01000004">
    <property type="protein sequence ID" value="GEQ97769.1"/>
    <property type="molecule type" value="Genomic_DNA"/>
</dbReference>
<protein>
    <submittedName>
        <fullName evidence="2">Uncharacterized protein</fullName>
    </submittedName>
</protein>